<reference evidence="2" key="4">
    <citation type="submission" date="2024-05" db="EMBL/GenBank/DDBJ databases">
        <authorList>
            <person name="Sun Q."/>
            <person name="Zhou Y."/>
        </authorList>
    </citation>
    <scope>NUCLEOTIDE SEQUENCE</scope>
    <source>
        <strain evidence="2">CGMCC 1.11013</strain>
    </source>
</reference>
<evidence type="ECO:0000313" key="4">
    <source>
        <dbReference type="Proteomes" id="UP000027439"/>
    </source>
</evidence>
<name>A0A069P3E7_9BURK</name>
<sequence>MIVKKIALAVLAATFASSANAGMDTVVHFANFSPYNVTVNFTPGDNTCWYDTTGDDDGRVQEYFGYYRRSAVSDKGYLSYMTAFNNSFGLTDLATITAYPMNTSINLGPATQTTKVNMVMFKGETSANLMGGCKDQTSSRGFDITLTDKSGNKLSQRHYVLSDPPGSAWTLSRTKVGSNDIEETQTLGSGGVGNPLEIAMAAGTVILTAVSLGTAGPEALAARAMFSVTAREVAAYGVEMSVRGEFFSFVMTGAVVRNEFGRAAINWAANRATTVFARTMYSVLANGIFFVYKTQKKDGDPTQLVAGQDAPDYDSAGLDFSSPTITPLGGLPNQRSICTYQTSTLGLVTECRMVGVSLGIVADGSLIFAPLPSVGSGD</sequence>
<keyword evidence="5" id="KW-1185">Reference proteome</keyword>
<evidence type="ECO:0000313" key="3">
    <source>
        <dbReference type="EMBL" id="KDR35150.1"/>
    </source>
</evidence>
<dbReference type="EMBL" id="JFHE01000009">
    <property type="protein sequence ID" value="KDR35150.1"/>
    <property type="molecule type" value="Genomic_DNA"/>
</dbReference>
<dbReference type="Proteomes" id="UP000027439">
    <property type="component" value="Unassembled WGS sequence"/>
</dbReference>
<reference evidence="3 4" key="2">
    <citation type="submission" date="2014-03" db="EMBL/GenBank/DDBJ databases">
        <title>Draft Genome Sequences of Four Burkholderia Strains.</title>
        <authorList>
            <person name="Liu X.Y."/>
            <person name="Li C.X."/>
            <person name="Xu J.H."/>
        </authorList>
    </citation>
    <scope>NUCLEOTIDE SEQUENCE [LARGE SCALE GENOMIC DNA]</scope>
    <source>
        <strain evidence="3 4">R27</strain>
    </source>
</reference>
<dbReference type="Proteomes" id="UP000597138">
    <property type="component" value="Unassembled WGS sequence"/>
</dbReference>
<reference evidence="2" key="1">
    <citation type="journal article" date="2014" name="Int. J. Syst. Evol. Microbiol.">
        <title>Complete genome of a new Firmicutes species belonging to the dominant human colonic microbiota ('Ruminococcus bicirculans') reveals two chromosomes and a selective capacity to utilize plant glucans.</title>
        <authorList>
            <consortium name="NISC Comparative Sequencing Program"/>
            <person name="Wegmann U."/>
            <person name="Louis P."/>
            <person name="Goesmann A."/>
            <person name="Henrissat B."/>
            <person name="Duncan S.H."/>
            <person name="Flint H.J."/>
        </authorList>
    </citation>
    <scope>NUCLEOTIDE SEQUENCE</scope>
    <source>
        <strain evidence="2">CGMCC 1.11013</strain>
    </source>
</reference>
<evidence type="ECO:0000313" key="2">
    <source>
        <dbReference type="EMBL" id="GGD88724.1"/>
    </source>
</evidence>
<proteinExistence type="predicted"/>
<dbReference type="EMBL" id="BMEG01000010">
    <property type="protein sequence ID" value="GGD88724.1"/>
    <property type="molecule type" value="Genomic_DNA"/>
</dbReference>
<evidence type="ECO:0000313" key="5">
    <source>
        <dbReference type="Proteomes" id="UP000597138"/>
    </source>
</evidence>
<keyword evidence="1" id="KW-0732">Signal</keyword>
<accession>A0A069P3E7</accession>
<gene>
    <name evidence="3" type="ORF">BG57_32490</name>
    <name evidence="2" type="ORF">GCM10010985_49170</name>
</gene>
<reference evidence="5" key="3">
    <citation type="journal article" date="2019" name="Int. J. Syst. Evol. Microbiol.">
        <title>The Global Catalogue of Microorganisms (GCM) 10K type strain sequencing project: providing services to taxonomists for standard genome sequencing and annotation.</title>
        <authorList>
            <consortium name="The Broad Institute Genomics Platform"/>
            <consortium name="The Broad Institute Genome Sequencing Center for Infectious Disease"/>
            <person name="Wu L."/>
            <person name="Ma J."/>
        </authorList>
    </citation>
    <scope>NUCLEOTIDE SEQUENCE [LARGE SCALE GENOMIC DNA]</scope>
    <source>
        <strain evidence="5">CGMCC 1.11013</strain>
    </source>
</reference>
<evidence type="ECO:0000256" key="1">
    <source>
        <dbReference type="SAM" id="SignalP"/>
    </source>
</evidence>
<organism evidence="3 4">
    <name type="scientific">Caballeronia grimmiae</name>
    <dbReference type="NCBI Taxonomy" id="1071679"/>
    <lineage>
        <taxon>Bacteria</taxon>
        <taxon>Pseudomonadati</taxon>
        <taxon>Pseudomonadota</taxon>
        <taxon>Betaproteobacteria</taxon>
        <taxon>Burkholderiales</taxon>
        <taxon>Burkholderiaceae</taxon>
        <taxon>Caballeronia</taxon>
    </lineage>
</organism>
<dbReference type="AlphaFoldDB" id="A0A069P3E7"/>
<feature type="signal peptide" evidence="1">
    <location>
        <begin position="1"/>
        <end position="21"/>
    </location>
</feature>
<feature type="chain" id="PRO_5001663940" evidence="1">
    <location>
        <begin position="22"/>
        <end position="378"/>
    </location>
</feature>
<protein>
    <submittedName>
        <fullName evidence="3">Uncharacterized protein</fullName>
    </submittedName>
</protein>
<comment type="caution">
    <text evidence="3">The sequence shown here is derived from an EMBL/GenBank/DDBJ whole genome shotgun (WGS) entry which is preliminary data.</text>
</comment>